<feature type="domain" description="Cyclic nucleotide-binding" evidence="5">
    <location>
        <begin position="12"/>
        <end position="115"/>
    </location>
</feature>
<dbReference type="InterPro" id="IPR018490">
    <property type="entry name" value="cNMP-bd_dom_sf"/>
</dbReference>
<evidence type="ECO:0000313" key="7">
    <source>
        <dbReference type="EMBL" id="CAJ1002260.1"/>
    </source>
</evidence>
<dbReference type="GO" id="GO:0003700">
    <property type="term" value="F:DNA-binding transcription factor activity"/>
    <property type="evidence" value="ECO:0007669"/>
    <property type="project" value="TreeGrafter"/>
</dbReference>
<name>A0AA48MAZ8_9BACL</name>
<accession>A0AA48MAZ8</accession>
<dbReference type="InterPro" id="IPR012318">
    <property type="entry name" value="HTH_CRP"/>
</dbReference>
<evidence type="ECO:0000259" key="5">
    <source>
        <dbReference type="PROSITE" id="PS50042"/>
    </source>
</evidence>
<dbReference type="PANTHER" id="PTHR24567">
    <property type="entry name" value="CRP FAMILY TRANSCRIPTIONAL REGULATORY PROTEIN"/>
    <property type="match status" value="1"/>
</dbReference>
<dbReference type="PANTHER" id="PTHR24567:SF28">
    <property type="entry name" value="LISTERIOLYSIN REGULATORY PROTEIN"/>
    <property type="match status" value="1"/>
</dbReference>
<evidence type="ECO:0000256" key="3">
    <source>
        <dbReference type="ARBA" id="ARBA00023159"/>
    </source>
</evidence>
<keyword evidence="8" id="KW-1185">Reference proteome</keyword>
<dbReference type="GO" id="GO:0005829">
    <property type="term" value="C:cytosol"/>
    <property type="evidence" value="ECO:0007669"/>
    <property type="project" value="TreeGrafter"/>
</dbReference>
<keyword evidence="3" id="KW-0010">Activator</keyword>
<dbReference type="InterPro" id="IPR036390">
    <property type="entry name" value="WH_DNA-bd_sf"/>
</dbReference>
<evidence type="ECO:0000256" key="1">
    <source>
        <dbReference type="ARBA" id="ARBA00023015"/>
    </source>
</evidence>
<organism evidence="7 8">
    <name type="scientific">Brevibacillus aydinogluensis</name>
    <dbReference type="NCBI Taxonomy" id="927786"/>
    <lineage>
        <taxon>Bacteria</taxon>
        <taxon>Bacillati</taxon>
        <taxon>Bacillota</taxon>
        <taxon>Bacilli</taxon>
        <taxon>Bacillales</taxon>
        <taxon>Paenibacillaceae</taxon>
        <taxon>Brevibacillus</taxon>
    </lineage>
</organism>
<evidence type="ECO:0000256" key="4">
    <source>
        <dbReference type="ARBA" id="ARBA00023163"/>
    </source>
</evidence>
<sequence>MGNRNMLQQVPLFRDLNPQELDRVEQIAIHRLIRKKTIIFMEGSEKEAVFFIQDGLVKAYKTDEEGHEQIVSLLQTGDMFPHTGFFNQSPYPATTEALVDTHVLAIPVRAFEQLILAMPSIAIKVIDVMGAKIRELQQKLQQFTGHDVHDRIIFFLLQLADKHGEVKGSRIHIELPMTNQELANTIGTTRETVNRLLNQLKKQRILDTHRSEIIILDRDALKRWKEHN</sequence>
<dbReference type="Gene3D" id="1.10.10.10">
    <property type="entry name" value="Winged helix-like DNA-binding domain superfamily/Winged helix DNA-binding domain"/>
    <property type="match status" value="1"/>
</dbReference>
<dbReference type="InterPro" id="IPR014710">
    <property type="entry name" value="RmlC-like_jellyroll"/>
</dbReference>
<evidence type="ECO:0000259" key="6">
    <source>
        <dbReference type="PROSITE" id="PS51063"/>
    </source>
</evidence>
<dbReference type="PROSITE" id="PS50042">
    <property type="entry name" value="CNMP_BINDING_3"/>
    <property type="match status" value="1"/>
</dbReference>
<dbReference type="CDD" id="cd00038">
    <property type="entry name" value="CAP_ED"/>
    <property type="match status" value="1"/>
</dbReference>
<dbReference type="Pfam" id="PF13545">
    <property type="entry name" value="HTH_Crp_2"/>
    <property type="match status" value="1"/>
</dbReference>
<keyword evidence="2" id="KW-0238">DNA-binding</keyword>
<proteinExistence type="predicted"/>
<dbReference type="SMART" id="SM00419">
    <property type="entry name" value="HTH_CRP"/>
    <property type="match status" value="1"/>
</dbReference>
<protein>
    <submittedName>
        <fullName evidence="7">Crp/Fnr family transcriptional regulator</fullName>
    </submittedName>
</protein>
<dbReference type="GO" id="GO:0003677">
    <property type="term" value="F:DNA binding"/>
    <property type="evidence" value="ECO:0007669"/>
    <property type="project" value="UniProtKB-KW"/>
</dbReference>
<dbReference type="InterPro" id="IPR000595">
    <property type="entry name" value="cNMP-bd_dom"/>
</dbReference>
<dbReference type="SUPFAM" id="SSF51206">
    <property type="entry name" value="cAMP-binding domain-like"/>
    <property type="match status" value="1"/>
</dbReference>
<dbReference type="SMART" id="SM00100">
    <property type="entry name" value="cNMP"/>
    <property type="match status" value="1"/>
</dbReference>
<dbReference type="InterPro" id="IPR036388">
    <property type="entry name" value="WH-like_DNA-bd_sf"/>
</dbReference>
<evidence type="ECO:0000313" key="8">
    <source>
        <dbReference type="Proteomes" id="UP001189619"/>
    </source>
</evidence>
<dbReference type="EMBL" id="OY569118">
    <property type="protein sequence ID" value="CAJ1002260.1"/>
    <property type="molecule type" value="Genomic_DNA"/>
</dbReference>
<dbReference type="KEGG" id="bayd:BSPP4475_08035"/>
<reference evidence="7" key="1">
    <citation type="submission" date="2023-07" db="EMBL/GenBank/DDBJ databases">
        <authorList>
            <person name="Ivanov I."/>
            <person name="Teneva D."/>
            <person name="Stoikov I."/>
        </authorList>
    </citation>
    <scope>NUCLEOTIDE SEQUENCE</scope>
    <source>
        <strain evidence="7">4475</strain>
    </source>
</reference>
<dbReference type="Pfam" id="PF00027">
    <property type="entry name" value="cNMP_binding"/>
    <property type="match status" value="1"/>
</dbReference>
<dbReference type="InterPro" id="IPR050397">
    <property type="entry name" value="Env_Response_Regulators"/>
</dbReference>
<keyword evidence="4" id="KW-0804">Transcription</keyword>
<dbReference type="Gene3D" id="2.60.120.10">
    <property type="entry name" value="Jelly Rolls"/>
    <property type="match status" value="1"/>
</dbReference>
<gene>
    <name evidence="7" type="ORF">BSPP4475_08035</name>
</gene>
<dbReference type="PRINTS" id="PR00034">
    <property type="entry name" value="HTHCRP"/>
</dbReference>
<evidence type="ECO:0000256" key="2">
    <source>
        <dbReference type="ARBA" id="ARBA00023125"/>
    </source>
</evidence>
<dbReference type="AlphaFoldDB" id="A0AA48MAZ8"/>
<dbReference type="PROSITE" id="PS51063">
    <property type="entry name" value="HTH_CRP_2"/>
    <property type="match status" value="1"/>
</dbReference>
<feature type="domain" description="HTH crp-type" evidence="6">
    <location>
        <begin position="146"/>
        <end position="219"/>
    </location>
</feature>
<dbReference type="SUPFAM" id="SSF46785">
    <property type="entry name" value="Winged helix' DNA-binding domain"/>
    <property type="match status" value="1"/>
</dbReference>
<keyword evidence="1" id="KW-0805">Transcription regulation</keyword>
<dbReference type="Proteomes" id="UP001189619">
    <property type="component" value="Chromosome"/>
</dbReference>